<name>A0A6P1ZEH4_9BACT</name>
<evidence type="ECO:0000313" key="2">
    <source>
        <dbReference type="EMBL" id="TVM30380.1"/>
    </source>
</evidence>
<gene>
    <name evidence="2" type="ORF">DQK91_21130</name>
</gene>
<protein>
    <submittedName>
        <fullName evidence="2">Uncharacterized protein</fullName>
    </submittedName>
</protein>
<proteinExistence type="predicted"/>
<evidence type="ECO:0000256" key="1">
    <source>
        <dbReference type="SAM" id="MobiDB-lite"/>
    </source>
</evidence>
<reference evidence="2 3" key="1">
    <citation type="submission" date="2018-06" db="EMBL/GenBank/DDBJ databases">
        <title>Complete genome of Desulfovibrio marinus P48SEP.</title>
        <authorList>
            <person name="Crispim J.S."/>
            <person name="Vidigal P.M.P."/>
            <person name="Silva L.C.F."/>
            <person name="Araujo L.C."/>
            <person name="Laguardia C.N."/>
            <person name="Dias R.S."/>
            <person name="Sousa M.P."/>
            <person name="Paula S.O."/>
            <person name="Silva C."/>
        </authorList>
    </citation>
    <scope>NUCLEOTIDE SEQUENCE [LARGE SCALE GENOMIC DNA]</scope>
    <source>
        <strain evidence="2 3">P48SEP</strain>
    </source>
</reference>
<dbReference type="RefSeq" id="WP_144307403.1">
    <property type="nucleotide sequence ID" value="NZ_QMIF01000024.1"/>
</dbReference>
<dbReference type="EMBL" id="QMIF01000024">
    <property type="protein sequence ID" value="TVM30380.1"/>
    <property type="molecule type" value="Genomic_DNA"/>
</dbReference>
<dbReference type="AlphaFoldDB" id="A0A6P1ZEH4"/>
<sequence>MHAPRPHIPSRPTDRPAYGASASQPEHPGAFASRLKFGYPAAQIVLPSSAPCALPCKRPACEALMVPCQVCGENAASGWIYGIPPAPDRQKLGLCPKHDTLENRRIVRRQWVRLMEEEARRAMVHTPEQNSAPAGYEVEIDFLDGGRRTIQCLNYEVMEKTDLLAITVTGEAVFYPLLHIRTFHVRPLFSLPGGEDVENGDADAAPPGARSNGA</sequence>
<dbReference type="Proteomes" id="UP000434052">
    <property type="component" value="Unassembled WGS sequence"/>
</dbReference>
<accession>A0A6P1ZEH4</accession>
<organism evidence="2 3">
    <name type="scientific">Oceanidesulfovibrio marinus</name>
    <dbReference type="NCBI Taxonomy" id="370038"/>
    <lineage>
        <taxon>Bacteria</taxon>
        <taxon>Pseudomonadati</taxon>
        <taxon>Thermodesulfobacteriota</taxon>
        <taxon>Desulfovibrionia</taxon>
        <taxon>Desulfovibrionales</taxon>
        <taxon>Desulfovibrionaceae</taxon>
        <taxon>Oceanidesulfovibrio</taxon>
    </lineage>
</organism>
<evidence type="ECO:0000313" key="3">
    <source>
        <dbReference type="Proteomes" id="UP000434052"/>
    </source>
</evidence>
<comment type="caution">
    <text evidence="2">The sequence shown here is derived from an EMBL/GenBank/DDBJ whole genome shotgun (WGS) entry which is preliminary data.</text>
</comment>
<feature type="region of interest" description="Disordered" evidence="1">
    <location>
        <begin position="1"/>
        <end position="27"/>
    </location>
</feature>
<dbReference type="OrthoDB" id="5458899at2"/>